<feature type="region of interest" description="Disordered" evidence="1">
    <location>
        <begin position="129"/>
        <end position="175"/>
    </location>
</feature>
<evidence type="ECO:0000256" key="1">
    <source>
        <dbReference type="SAM" id="MobiDB-lite"/>
    </source>
</evidence>
<dbReference type="Pfam" id="PF13270">
    <property type="entry name" value="CCDC28"/>
    <property type="match status" value="1"/>
</dbReference>
<name>A0A8B8TFA0_CAMFR</name>
<keyword evidence="3" id="KW-1185">Reference proteome</keyword>
<dbReference type="AlphaFoldDB" id="A0A8B8TFA0"/>
<reference evidence="4" key="1">
    <citation type="submission" date="2025-08" db="UniProtKB">
        <authorList>
            <consortium name="RefSeq"/>
        </authorList>
    </citation>
    <scope>IDENTIFICATION</scope>
    <source>
        <tissue evidence="4">Ear skin</tissue>
    </source>
</reference>
<keyword evidence="2" id="KW-0812">Transmembrane</keyword>
<organism evidence="3 4">
    <name type="scientific">Camelus ferus</name>
    <name type="common">Wild bactrian camel</name>
    <name type="synonym">Camelus bactrianus ferus</name>
    <dbReference type="NCBI Taxonomy" id="419612"/>
    <lineage>
        <taxon>Eukaryota</taxon>
        <taxon>Metazoa</taxon>
        <taxon>Chordata</taxon>
        <taxon>Craniata</taxon>
        <taxon>Vertebrata</taxon>
        <taxon>Euteleostomi</taxon>
        <taxon>Mammalia</taxon>
        <taxon>Eutheria</taxon>
        <taxon>Laurasiatheria</taxon>
        <taxon>Artiodactyla</taxon>
        <taxon>Tylopoda</taxon>
        <taxon>Camelidae</taxon>
        <taxon>Camelus</taxon>
    </lineage>
</organism>
<gene>
    <name evidence="4" type="primary">CCDC28A</name>
</gene>
<sequence length="314" mass="35418">MRCQGRRRERQWWNRKRKVSRLGHGGSASLRHFRKQRALWRRGVRDVTPAQAAVVASTAAGAAVASEAPGSLQTEEEDPDPLLPQVVRSWPWCNKELKTMEERKVKRRSPKSFSAHSAQVVNAKKNAIPVSKSTGFSNPASQSTSQRPKLKRVMKEKTKPQGGEGKGAQSTPIQHSFLTDVSDVQEMERGLLSLLNDFHSGKLQAFGNECSIEQMEHVRGMQEKLARLNLELYGELEELPEDKRKTASDSNLDRLLSDLEELNSSMLYILPRVALASPFSLSKTLKWTTSIKLFCLYLKLTFCLISLSVDFYMC</sequence>
<proteinExistence type="predicted"/>
<dbReference type="RefSeq" id="XP_032340914.1">
    <property type="nucleotide sequence ID" value="XM_032485023.1"/>
</dbReference>
<accession>A0A8B8TFA0</accession>
<evidence type="ECO:0000313" key="3">
    <source>
        <dbReference type="Proteomes" id="UP000694856"/>
    </source>
</evidence>
<dbReference type="GeneID" id="102524029"/>
<dbReference type="PANTHER" id="PTHR13400:SF3">
    <property type="entry name" value="COILED-COIL DOMAIN-CONTAINING PROTEIN 28A"/>
    <property type="match status" value="1"/>
</dbReference>
<keyword evidence="2" id="KW-1133">Transmembrane helix</keyword>
<dbReference type="InterPro" id="IPR025271">
    <property type="entry name" value="CCDC28"/>
</dbReference>
<feature type="compositionally biased region" description="Polar residues" evidence="1">
    <location>
        <begin position="131"/>
        <end position="147"/>
    </location>
</feature>
<dbReference type="PANTHER" id="PTHR13400">
    <property type="entry name" value="CHEMOKINE C-C MOTIF RECEPTOR 1"/>
    <property type="match status" value="1"/>
</dbReference>
<dbReference type="Proteomes" id="UP000694856">
    <property type="component" value="Chromosome 8"/>
</dbReference>
<evidence type="ECO:0000313" key="4">
    <source>
        <dbReference type="RefSeq" id="XP_032340914.1"/>
    </source>
</evidence>
<dbReference type="CTD" id="25901"/>
<feature type="transmembrane region" description="Helical" evidence="2">
    <location>
        <begin position="293"/>
        <end position="313"/>
    </location>
</feature>
<evidence type="ECO:0000256" key="2">
    <source>
        <dbReference type="SAM" id="Phobius"/>
    </source>
</evidence>
<keyword evidence="2" id="KW-0472">Membrane</keyword>
<protein>
    <submittedName>
        <fullName evidence="4">Coiled-coil domain-containing protein 28A isoform X1</fullName>
    </submittedName>
</protein>